<feature type="domain" description="HTH arsR-type" evidence="5">
    <location>
        <begin position="1"/>
        <end position="92"/>
    </location>
</feature>
<dbReference type="InterPro" id="IPR011991">
    <property type="entry name" value="ArsR-like_HTH"/>
</dbReference>
<dbReference type="Gene3D" id="1.10.10.10">
    <property type="entry name" value="Winged helix-like DNA-binding domain superfamily/Winged helix DNA-binding domain"/>
    <property type="match status" value="1"/>
</dbReference>
<keyword evidence="2" id="KW-0805">Transcription regulation</keyword>
<evidence type="ECO:0000256" key="2">
    <source>
        <dbReference type="ARBA" id="ARBA00023015"/>
    </source>
</evidence>
<dbReference type="InterPro" id="IPR036390">
    <property type="entry name" value="WH_DNA-bd_sf"/>
</dbReference>
<dbReference type="NCBIfam" id="NF033788">
    <property type="entry name" value="HTH_metalloreg"/>
    <property type="match status" value="1"/>
</dbReference>
<comment type="caution">
    <text evidence="6">The sequence shown here is derived from an EMBL/GenBank/DDBJ whole genome shotgun (WGS) entry which is preliminary data.</text>
</comment>
<protein>
    <submittedName>
        <fullName evidence="6">Transcriptional regulator</fullName>
    </submittedName>
</protein>
<evidence type="ECO:0000313" key="6">
    <source>
        <dbReference type="EMBL" id="RFA38361.1"/>
    </source>
</evidence>
<keyword evidence="3" id="KW-0238">DNA-binding</keyword>
<keyword evidence="4" id="KW-0804">Transcription</keyword>
<organism evidence="6 7">
    <name type="scientific">Alkalilimnicola ehrlichii</name>
    <dbReference type="NCBI Taxonomy" id="351052"/>
    <lineage>
        <taxon>Bacteria</taxon>
        <taxon>Pseudomonadati</taxon>
        <taxon>Pseudomonadota</taxon>
        <taxon>Gammaproteobacteria</taxon>
        <taxon>Chromatiales</taxon>
        <taxon>Ectothiorhodospiraceae</taxon>
        <taxon>Alkalilimnicola</taxon>
    </lineage>
</organism>
<gene>
    <name evidence="6" type="ORF">CAL65_05935</name>
</gene>
<dbReference type="CDD" id="cd00090">
    <property type="entry name" value="HTH_ARSR"/>
    <property type="match status" value="1"/>
</dbReference>
<evidence type="ECO:0000313" key="7">
    <source>
        <dbReference type="Proteomes" id="UP000256763"/>
    </source>
</evidence>
<dbReference type="SMART" id="SM00418">
    <property type="entry name" value="HTH_ARSR"/>
    <property type="match status" value="1"/>
</dbReference>
<keyword evidence="7" id="KW-1185">Reference proteome</keyword>
<evidence type="ECO:0000256" key="4">
    <source>
        <dbReference type="ARBA" id="ARBA00023163"/>
    </source>
</evidence>
<dbReference type="SUPFAM" id="SSF46785">
    <property type="entry name" value="Winged helix' DNA-binding domain"/>
    <property type="match status" value="1"/>
</dbReference>
<dbReference type="GO" id="GO:0046685">
    <property type="term" value="P:response to arsenic-containing substance"/>
    <property type="evidence" value="ECO:0007669"/>
    <property type="project" value="UniProtKB-KW"/>
</dbReference>
<dbReference type="InterPro" id="IPR036388">
    <property type="entry name" value="WH-like_DNA-bd_sf"/>
</dbReference>
<dbReference type="PROSITE" id="PS50987">
    <property type="entry name" value="HTH_ARSR_2"/>
    <property type="match status" value="1"/>
</dbReference>
<dbReference type="InterPro" id="IPR001845">
    <property type="entry name" value="HTH_ArsR_DNA-bd_dom"/>
</dbReference>
<dbReference type="GO" id="GO:0003700">
    <property type="term" value="F:DNA-binding transcription factor activity"/>
    <property type="evidence" value="ECO:0007669"/>
    <property type="project" value="InterPro"/>
</dbReference>
<sequence>MHIHDPRTLFRALADSTRLRCLLLLWAEDQLCVCELVHALDMTQSRISRHLGHLRDLGIVKDERRGQWVFYRLHPQLPAWAREVLATTFAAESVSDIRQRLAGMPNRPLAECS</sequence>
<name>A0A3E0X249_9GAMM</name>
<accession>A0A3E0X249</accession>
<keyword evidence="1" id="KW-0059">Arsenical resistance</keyword>
<dbReference type="InterPro" id="IPR051081">
    <property type="entry name" value="HTH_MetalResp_TranReg"/>
</dbReference>
<evidence type="ECO:0000256" key="3">
    <source>
        <dbReference type="ARBA" id="ARBA00023125"/>
    </source>
</evidence>
<evidence type="ECO:0000259" key="5">
    <source>
        <dbReference type="PROSITE" id="PS50987"/>
    </source>
</evidence>
<dbReference type="PRINTS" id="PR00778">
    <property type="entry name" value="HTHARSR"/>
</dbReference>
<dbReference type="PANTHER" id="PTHR33154:SF18">
    <property type="entry name" value="ARSENICAL RESISTANCE OPERON REPRESSOR"/>
    <property type="match status" value="1"/>
</dbReference>
<dbReference type="FunFam" id="1.10.10.10:FF:000279">
    <property type="entry name" value="Transcriptional regulator, ArsR family"/>
    <property type="match status" value="1"/>
</dbReference>
<proteinExistence type="predicted"/>
<dbReference type="NCBIfam" id="NF007528">
    <property type="entry name" value="PRK10141.1"/>
    <property type="match status" value="1"/>
</dbReference>
<evidence type="ECO:0000256" key="1">
    <source>
        <dbReference type="ARBA" id="ARBA00022849"/>
    </source>
</evidence>
<dbReference type="RefSeq" id="WP_116347583.1">
    <property type="nucleotide sequence ID" value="NZ_NFZW01000004.1"/>
</dbReference>
<dbReference type="AlphaFoldDB" id="A0A3E0X249"/>
<dbReference type="Proteomes" id="UP000256763">
    <property type="component" value="Unassembled WGS sequence"/>
</dbReference>
<dbReference type="GO" id="GO:0003677">
    <property type="term" value="F:DNA binding"/>
    <property type="evidence" value="ECO:0007669"/>
    <property type="project" value="UniProtKB-KW"/>
</dbReference>
<dbReference type="PANTHER" id="PTHR33154">
    <property type="entry name" value="TRANSCRIPTIONAL REGULATOR, ARSR FAMILY"/>
    <property type="match status" value="1"/>
</dbReference>
<dbReference type="EMBL" id="NFZW01000004">
    <property type="protein sequence ID" value="RFA38361.1"/>
    <property type="molecule type" value="Genomic_DNA"/>
</dbReference>
<dbReference type="Pfam" id="PF01022">
    <property type="entry name" value="HTH_5"/>
    <property type="match status" value="1"/>
</dbReference>
<reference evidence="7" key="1">
    <citation type="submission" date="2017-05" db="EMBL/GenBank/DDBJ databases">
        <authorList>
            <person name="Sharma S."/>
            <person name="Sidhu C."/>
            <person name="Pinnaka A.K."/>
        </authorList>
    </citation>
    <scope>NUCLEOTIDE SEQUENCE [LARGE SCALE GENOMIC DNA]</scope>
    <source>
        <strain evidence="7">AK93</strain>
    </source>
</reference>